<accession>A0A074KSL3</accession>
<sequence>MDFVQAQAPIYKTGVGLLIDVGDGGTLVGPHVKHFFDQNQAGEAALQFGAGLTLLQVMYQYHQPVDGAPGLQWYIGLGGALAFPDGGGDTSFGIVPAIGMDYKLDNIPLNLFLDWRPKFMIYDNDNEFIAARFGLGLRFTFGN</sequence>
<dbReference type="Proteomes" id="UP000027821">
    <property type="component" value="Unassembled WGS sequence"/>
</dbReference>
<organism evidence="1 2">
    <name type="scientific">Anditalea andensis</name>
    <dbReference type="NCBI Taxonomy" id="1048983"/>
    <lineage>
        <taxon>Bacteria</taxon>
        <taxon>Pseudomonadati</taxon>
        <taxon>Bacteroidota</taxon>
        <taxon>Cytophagia</taxon>
        <taxon>Cytophagales</taxon>
        <taxon>Cytophagaceae</taxon>
        <taxon>Anditalea</taxon>
    </lineage>
</organism>
<dbReference type="EMBL" id="JMIH01000034">
    <property type="protein sequence ID" value="KEO71909.1"/>
    <property type="molecule type" value="Genomic_DNA"/>
</dbReference>
<dbReference type="AlphaFoldDB" id="A0A074KSL3"/>
<evidence type="ECO:0000313" key="1">
    <source>
        <dbReference type="EMBL" id="KEO71909.1"/>
    </source>
</evidence>
<evidence type="ECO:0008006" key="3">
    <source>
        <dbReference type="Google" id="ProtNLM"/>
    </source>
</evidence>
<dbReference type="InterPro" id="IPR011250">
    <property type="entry name" value="OMP/PagP_B-barrel"/>
</dbReference>
<dbReference type="STRING" id="1048983.EL17_20550"/>
<protein>
    <recommendedName>
        <fullName evidence="3">Outer membrane insertion C-signal</fullName>
    </recommendedName>
</protein>
<dbReference type="SUPFAM" id="SSF56925">
    <property type="entry name" value="OMPA-like"/>
    <property type="match status" value="1"/>
</dbReference>
<dbReference type="eggNOG" id="ENOG5030RNP">
    <property type="taxonomic scope" value="Bacteria"/>
</dbReference>
<name>A0A074KSL3_9BACT</name>
<comment type="caution">
    <text evidence="1">The sequence shown here is derived from an EMBL/GenBank/DDBJ whole genome shotgun (WGS) entry which is preliminary data.</text>
</comment>
<reference evidence="1 2" key="1">
    <citation type="submission" date="2014-04" db="EMBL/GenBank/DDBJ databases">
        <title>Characterization and application of a salt tolerant electro-active bacterium.</title>
        <authorList>
            <person name="Yang L."/>
            <person name="Wei S."/>
            <person name="Tay Q.X.M."/>
        </authorList>
    </citation>
    <scope>NUCLEOTIDE SEQUENCE [LARGE SCALE GENOMIC DNA]</scope>
    <source>
        <strain evidence="1 2">LY1</strain>
    </source>
</reference>
<proteinExistence type="predicted"/>
<keyword evidence="2" id="KW-1185">Reference proteome</keyword>
<gene>
    <name evidence="1" type="ORF">EL17_20550</name>
</gene>
<evidence type="ECO:0000313" key="2">
    <source>
        <dbReference type="Proteomes" id="UP000027821"/>
    </source>
</evidence>